<dbReference type="PANTHER" id="PTHR11361">
    <property type="entry name" value="DNA MISMATCH REPAIR PROTEIN MUTS FAMILY MEMBER"/>
    <property type="match status" value="1"/>
</dbReference>
<evidence type="ECO:0000259" key="8">
    <source>
        <dbReference type="SMART" id="SM00534"/>
    </source>
</evidence>
<feature type="region of interest" description="Disordered" evidence="6">
    <location>
        <begin position="1"/>
        <end position="112"/>
    </location>
</feature>
<feature type="domain" description="DNA mismatch repair proteins mutS family" evidence="8">
    <location>
        <begin position="783"/>
        <end position="938"/>
    </location>
</feature>
<dbReference type="Pfam" id="PF05192">
    <property type="entry name" value="MutS_III"/>
    <property type="match status" value="1"/>
</dbReference>
<dbReference type="Gene3D" id="3.40.50.300">
    <property type="entry name" value="P-loop containing nucleotide triphosphate hydrolases"/>
    <property type="match status" value="1"/>
</dbReference>
<gene>
    <name evidence="9" type="ORF">DGAL_LOCUS3828</name>
</gene>
<dbReference type="InterPro" id="IPR007696">
    <property type="entry name" value="DNA_mismatch_repair_MutS_core"/>
</dbReference>
<feature type="compositionally biased region" description="Pro residues" evidence="6">
    <location>
        <begin position="222"/>
        <end position="234"/>
    </location>
</feature>
<organism evidence="9 10">
    <name type="scientific">Daphnia galeata</name>
    <dbReference type="NCBI Taxonomy" id="27404"/>
    <lineage>
        <taxon>Eukaryota</taxon>
        <taxon>Metazoa</taxon>
        <taxon>Ecdysozoa</taxon>
        <taxon>Arthropoda</taxon>
        <taxon>Crustacea</taxon>
        <taxon>Branchiopoda</taxon>
        <taxon>Diplostraca</taxon>
        <taxon>Cladocera</taxon>
        <taxon>Anomopoda</taxon>
        <taxon>Daphniidae</taxon>
        <taxon>Daphnia</taxon>
    </lineage>
</organism>
<feature type="compositionally biased region" description="Low complexity" evidence="6">
    <location>
        <begin position="26"/>
        <end position="38"/>
    </location>
</feature>
<dbReference type="SUPFAM" id="SSF52540">
    <property type="entry name" value="P-loop containing nucleoside triphosphate hydrolases"/>
    <property type="match status" value="1"/>
</dbReference>
<evidence type="ECO:0000256" key="6">
    <source>
        <dbReference type="SAM" id="MobiDB-lite"/>
    </source>
</evidence>
<dbReference type="InterPro" id="IPR045076">
    <property type="entry name" value="MutS"/>
</dbReference>
<dbReference type="InterPro" id="IPR036187">
    <property type="entry name" value="DNA_mismatch_repair_MutS_sf"/>
</dbReference>
<dbReference type="PANTHER" id="PTHR11361:SF21">
    <property type="entry name" value="MUTS PROTEIN HOMOLOG 4"/>
    <property type="match status" value="1"/>
</dbReference>
<feature type="compositionally biased region" description="Polar residues" evidence="6">
    <location>
        <begin position="211"/>
        <end position="221"/>
    </location>
</feature>
<proteinExistence type="inferred from homology"/>
<keyword evidence="10" id="KW-1185">Reference proteome</keyword>
<dbReference type="Pfam" id="PF05188">
    <property type="entry name" value="MutS_II"/>
    <property type="match status" value="1"/>
</dbReference>
<keyword evidence="2" id="KW-0547">Nucleotide-binding</keyword>
<dbReference type="GO" id="GO:0005524">
    <property type="term" value="F:ATP binding"/>
    <property type="evidence" value="ECO:0007669"/>
    <property type="project" value="UniProtKB-KW"/>
</dbReference>
<feature type="region of interest" description="Disordered" evidence="6">
    <location>
        <begin position="148"/>
        <end position="170"/>
    </location>
</feature>
<keyword evidence="5" id="KW-0469">Meiosis</keyword>
<evidence type="ECO:0000259" key="7">
    <source>
        <dbReference type="SMART" id="SM00533"/>
    </source>
</evidence>
<feature type="compositionally biased region" description="Polar residues" evidence="6">
    <location>
        <begin position="250"/>
        <end position="263"/>
    </location>
</feature>
<dbReference type="GO" id="GO:0007131">
    <property type="term" value="P:reciprocal meiotic recombination"/>
    <property type="evidence" value="ECO:0007669"/>
    <property type="project" value="TreeGrafter"/>
</dbReference>
<feature type="domain" description="DNA mismatch repair protein MutS core" evidence="7">
    <location>
        <begin position="448"/>
        <end position="802"/>
    </location>
</feature>
<dbReference type="OrthoDB" id="10252754at2759"/>
<dbReference type="GO" id="GO:0005634">
    <property type="term" value="C:nucleus"/>
    <property type="evidence" value="ECO:0007669"/>
    <property type="project" value="TreeGrafter"/>
</dbReference>
<evidence type="ECO:0000313" key="10">
    <source>
        <dbReference type="Proteomes" id="UP000789390"/>
    </source>
</evidence>
<protein>
    <submittedName>
        <fullName evidence="9">Uncharacterized protein</fullName>
    </submittedName>
</protein>
<evidence type="ECO:0000256" key="4">
    <source>
        <dbReference type="ARBA" id="ARBA00023125"/>
    </source>
</evidence>
<feature type="region of interest" description="Disordered" evidence="6">
    <location>
        <begin position="211"/>
        <end position="267"/>
    </location>
</feature>
<keyword evidence="4" id="KW-0238">DNA-binding</keyword>
<comment type="similarity">
    <text evidence="1">Belongs to the DNA mismatch repair MutS family.</text>
</comment>
<dbReference type="GO" id="GO:0140664">
    <property type="term" value="F:ATP-dependent DNA damage sensor activity"/>
    <property type="evidence" value="ECO:0007669"/>
    <property type="project" value="InterPro"/>
</dbReference>
<dbReference type="InterPro" id="IPR027417">
    <property type="entry name" value="P-loop_NTPase"/>
</dbReference>
<dbReference type="InterPro" id="IPR036678">
    <property type="entry name" value="MutS_con_dom_sf"/>
</dbReference>
<dbReference type="EMBL" id="CAKKLH010000057">
    <property type="protein sequence ID" value="CAH0101496.1"/>
    <property type="molecule type" value="Genomic_DNA"/>
</dbReference>
<dbReference type="Pfam" id="PF00488">
    <property type="entry name" value="MutS_V"/>
    <property type="match status" value="1"/>
</dbReference>
<dbReference type="SUPFAM" id="SSF48334">
    <property type="entry name" value="DNA repair protein MutS, domain III"/>
    <property type="match status" value="1"/>
</dbReference>
<comment type="caution">
    <text evidence="9">The sequence shown here is derived from an EMBL/GenBank/DDBJ whole genome shotgun (WGS) entry which is preliminary data.</text>
</comment>
<dbReference type="Proteomes" id="UP000789390">
    <property type="component" value="Unassembled WGS sequence"/>
</dbReference>
<evidence type="ECO:0000313" key="9">
    <source>
        <dbReference type="EMBL" id="CAH0101496.1"/>
    </source>
</evidence>
<accession>A0A8J2RG03</accession>
<dbReference type="SMART" id="SM00534">
    <property type="entry name" value="MUTSac"/>
    <property type="match status" value="1"/>
</dbReference>
<dbReference type="Gene3D" id="3.30.420.110">
    <property type="entry name" value="MutS, connector domain"/>
    <property type="match status" value="1"/>
</dbReference>
<dbReference type="AlphaFoldDB" id="A0A8J2RG03"/>
<keyword evidence="3" id="KW-0067">ATP-binding</keyword>
<evidence type="ECO:0000256" key="1">
    <source>
        <dbReference type="ARBA" id="ARBA00006271"/>
    </source>
</evidence>
<feature type="compositionally biased region" description="Polar residues" evidence="6">
    <location>
        <begin position="48"/>
        <end position="91"/>
    </location>
</feature>
<evidence type="ECO:0000256" key="3">
    <source>
        <dbReference type="ARBA" id="ARBA00022840"/>
    </source>
</evidence>
<sequence length="1011" mass="110430">MSSSLSSSQRMERRGPTGASAEKGNSQSELSTSSSESTGAANFPLSATPFTTTSSVRPRGNRTNNDQSSRFDNISRPSSSIQHEGPSTSAAASKWSDGGAGGGSEPSHLVGPTNSSSVFNLLFTPGSSTTANESRVDTSQRVFALPSGRAPRSCLKVSRPSTVAQPPTPASTHLFKALTNAAPRLAAPYFSPLPVAQQKQQSPHLFANSTAASPYANSLPPSATPGPHRGPPVITPRLTAGAGGRLTVGGTPSVSATPRTGQSRPRRDDNVIVGKYFCLVHGRGFARNEVGLAIINLTACELHLCQMTDSHGFVKTLTKMNLFRPTEVLMPDTALAPGSPSPLAQAISRFDCDIVLTAANRGAFNDTEGIECVQKLAIVDHLNILVLIEQKYYALAAVAALMAHLENNLNLTFAPGTLSVYYSGTDKTAIIDSETANRLEVVSSLNPTGGPSLLSSLNSCQTAAGKRLLRSNLLEPMTDVEAIRQRLDAVEELTSRPTDLHQPIKEILSRFVDVERAVNQCVVMPKNPSPSFVEQRINAVVALRHILSLVSPLGSALTKANSSLIVSLAKELATINDETLLSRIEEVLDERVKPVKGKIGMQRQRFRAIKSGVDLMLDVCRQTHSDLETEMEGKTFETFLFCFLLYTLTEYVEELSQKYQMPLTLANTAQRGYHLQQTVGQPKKKGETSYIPPPSPQLPSVFVCVKKQGNCIAFTTQHLLVSNERIKSVEKDIEKITNVVIDDLLTKTRSDIGSLYKLREIVCQLDVIVSFAQVSSAGGYCRPSFGSELVIRSGRHPILDHFSRSALISNDTMTEMNYIVRNAGPGSLVIIDELCNETAADQGSAICWSICEALMITGAWVLIATHTPLITKLQDLYFNVTNYHMEVLEEQREDGRSKLNYTHMIRPGVTQLENYGMKLACMMEFPPEILTRAKELIPILSAKLKPLPKTTFDFKMNKLNSALYKKLQEIGRRMDSLPDQTFLMEMQRVREAYTDELNKIMEEHETESNGN</sequence>
<dbReference type="SMART" id="SM00533">
    <property type="entry name" value="MUTSd"/>
    <property type="match status" value="1"/>
</dbReference>
<dbReference type="Gene3D" id="1.10.1420.10">
    <property type="match status" value="2"/>
</dbReference>
<evidence type="ECO:0000256" key="2">
    <source>
        <dbReference type="ARBA" id="ARBA00022741"/>
    </source>
</evidence>
<name>A0A8J2RG03_9CRUS</name>
<dbReference type="InterPro" id="IPR007860">
    <property type="entry name" value="DNA_mmatch_repair_MutS_con_dom"/>
</dbReference>
<dbReference type="GO" id="GO:0006298">
    <property type="term" value="P:mismatch repair"/>
    <property type="evidence" value="ECO:0007669"/>
    <property type="project" value="InterPro"/>
</dbReference>
<dbReference type="InterPro" id="IPR000432">
    <property type="entry name" value="DNA_mismatch_repair_MutS_C"/>
</dbReference>
<reference evidence="9" key="1">
    <citation type="submission" date="2021-11" db="EMBL/GenBank/DDBJ databases">
        <authorList>
            <person name="Schell T."/>
        </authorList>
    </citation>
    <scope>NUCLEOTIDE SEQUENCE</scope>
    <source>
        <strain evidence="9">M5</strain>
    </source>
</reference>
<dbReference type="GO" id="GO:0030983">
    <property type="term" value="F:mismatched DNA binding"/>
    <property type="evidence" value="ECO:0007669"/>
    <property type="project" value="InterPro"/>
</dbReference>
<evidence type="ECO:0000256" key="5">
    <source>
        <dbReference type="ARBA" id="ARBA00023254"/>
    </source>
</evidence>